<accession>A0AAD5W4N6</accession>
<comment type="catalytic activity">
    <reaction evidence="11">
        <text>pyranose + acceptor = pyranos-2,3-diulose + reduced acceptor.</text>
        <dbReference type="EC" id="1.1.99.29"/>
    </reaction>
</comment>
<evidence type="ECO:0000259" key="17">
    <source>
        <dbReference type="PROSITE" id="PS00624"/>
    </source>
</evidence>
<comment type="catalytic activity">
    <reaction evidence="14">
        <text>a pyranoside + acceptor = a pyranosid-3,4-diulose + reduced acceptor.</text>
        <dbReference type="EC" id="1.1.99.29"/>
    </reaction>
</comment>
<keyword evidence="8" id="KW-0274">FAD</keyword>
<evidence type="ECO:0000256" key="7">
    <source>
        <dbReference type="ARBA" id="ARBA00022630"/>
    </source>
</evidence>
<dbReference type="InterPro" id="IPR011048">
    <property type="entry name" value="Haem_d1_sf"/>
</dbReference>
<dbReference type="InterPro" id="IPR007867">
    <property type="entry name" value="GMC_OxRtase_C"/>
</dbReference>
<comment type="caution">
    <text evidence="18">The sequence shown here is derived from an EMBL/GenBank/DDBJ whole genome shotgun (WGS) entry which is preliminary data.</text>
</comment>
<dbReference type="PROSITE" id="PS00624">
    <property type="entry name" value="GMC_OXRED_2"/>
    <property type="match status" value="1"/>
</dbReference>
<comment type="subunit">
    <text evidence="4">Monomer.</text>
</comment>
<dbReference type="PANTHER" id="PTHR11552">
    <property type="entry name" value="GLUCOSE-METHANOL-CHOLINE GMC OXIDOREDUCTASE"/>
    <property type="match status" value="1"/>
</dbReference>
<comment type="catalytic activity">
    <reaction evidence="12">
        <text>pyranose + acceptor = pyranos-3-ulose + reduced acceptor.</text>
        <dbReference type="EC" id="1.1.99.29"/>
    </reaction>
</comment>
<evidence type="ECO:0000256" key="9">
    <source>
        <dbReference type="ARBA" id="ARBA00024699"/>
    </source>
</evidence>
<dbReference type="Gene3D" id="3.30.560.10">
    <property type="entry name" value="Glucose Oxidase, domain 3"/>
    <property type="match status" value="1"/>
</dbReference>
<comment type="catalytic activity">
    <reaction evidence="10">
        <text>pyranose + acceptor = pyranos-2-ulose + reduced acceptor.</text>
        <dbReference type="EC" id="1.1.99.29"/>
    </reaction>
</comment>
<dbReference type="Pfam" id="PF05686">
    <property type="entry name" value="Glyco_transf_90"/>
    <property type="match status" value="1"/>
</dbReference>
<dbReference type="GO" id="GO:0033718">
    <property type="term" value="F:pyranose dehydrogenase (acceptor) activity"/>
    <property type="evidence" value="ECO:0007669"/>
    <property type="project" value="UniProtKB-EC"/>
</dbReference>
<dbReference type="InterPro" id="IPR019405">
    <property type="entry name" value="Lactonase_7-beta_prop"/>
</dbReference>
<proteinExistence type="inferred from homology"/>
<evidence type="ECO:0000256" key="1">
    <source>
        <dbReference type="ARBA" id="ARBA00001974"/>
    </source>
</evidence>
<dbReference type="InterPro" id="IPR012132">
    <property type="entry name" value="GMC_OxRdtase"/>
</dbReference>
<organism evidence="18 19">
    <name type="scientific">Leucocoprinus birnbaumii</name>
    <dbReference type="NCBI Taxonomy" id="56174"/>
    <lineage>
        <taxon>Eukaryota</taxon>
        <taxon>Fungi</taxon>
        <taxon>Dikarya</taxon>
        <taxon>Basidiomycota</taxon>
        <taxon>Agaricomycotina</taxon>
        <taxon>Agaricomycetes</taxon>
        <taxon>Agaricomycetidae</taxon>
        <taxon>Agaricales</taxon>
        <taxon>Agaricineae</taxon>
        <taxon>Agaricaceae</taxon>
        <taxon>Leucocoprinus</taxon>
    </lineage>
</organism>
<evidence type="ECO:0000256" key="6">
    <source>
        <dbReference type="ARBA" id="ARBA00022525"/>
    </source>
</evidence>
<sequence>MWHFLVCFLALALVGSTGGVFHSDASTIANLEFDFIVVGGGTAGSVVASRLTENSKFQVLVIEAGPSNQQVLDSEVPFDAFSLGNTRFDWNFTSTPQSGLGGRVVPYTRGHILGGSSSINSMFYTRGSSDDYDRLARLSGDSGWSWNNIQTYIRRNERWTKPADQHNTNGQFDPSIHGFSGMTLVSLPGFAQEIDDMVIKTTKQLSQEFPFNLDMNSGKPLGLGWLQSTIGDGTRSSAATSYLNSTVTRRPNLHILLETRVTRILPTAGDQLSLRTVEVLSSSGATSVFNASKEVILSAGTIGTPTILLHSGVGDKTELEKLGITSVLDLLDVGKNLTDQPVISVNWATTSQDPFDGLLLNTTLKTQELAVWELNRTGPLVTVGINHVAWLRLPDNSPIFQVFPDPSAGPKTPHVELAIGSGMASFVPGHFVGVGAATVTPLSRGTVRLNSSDVLANPLIDPAMLSSEFDVQALRESIKSAKRFFAAPAWKGFVQGIAGPVANATSDQELEDFVRSTAFPSGHIVGTAAMSAQGARHGVVDPDLRLKHVSGLRIVDASVLLHSWAVIDIRRDTAAFKKIQCTPPASDSTGPEVVRLAMSHNYRPDGILEVSPSASHPIHNLIKEAENRWHVKRSKASRNIREAYYEYQRRYGRLPPKGFDEWWNYVQEHSVQLPDEYDQIWLDLEPFWGMDPVELNGLRREHEAHSESFTIGKVDGGPLGVVNKSLTNPDLIRGAEHLLSLLRSIEEHLPAFRAIMSPLDNPYGLVDYDVKHALLKAAGDKRHLKVENLPPSKASRGWMVACGEQNTSATVDEFTGRTFIHDHHKSMDPCLHPKILDIHGQFLSYNGHPPGPDRAMVPKFTYCSTSLHHDIRIPNAGSWVEDLPHNPEWEDRPDERLAWRGRNTGIWHTPDNKWRDSQRPRAVNFANRMDGAVNVLFPPPNRDDPVGEGVEVSRSKLNPALFDVAFVESPLQCQKDYCHEIERMFEWRRFQDAKEAGNFKYVLDVDGNGWSSRFQRLLISNALVFKATIYPEWFIDRIEPWVHYVPIGVDLGDLYDSLLFFRGDPLGKGSQPELARNIAQNGRKWAKEFWRKEDMTAYIFRVRSRHVSGKRVLELHTMTTGGIHIRRVGSGGNSTQCSQTQDIRIMSSYLPIELIQEIISASLELTSPNDLPPGLNTKPPWSSISSLSLTCKTIRKLVLEAWFCYLYTDNPNDTAELTIKIPEVQLSWVKNIHCVQWDHATGRLVSWNLEGYSRLESMRLDRMSVVSSMMKNPADVPFVNVPSSLLNLEFRGRFHPAPGAYDFIPLCLANIRNLYLYQRSIWCSLCFLVNKVEARKPTHLRILYNDGFGIPVHYANILEPLSRLEHIQITVPVHASGTFSLKESRDRLFWSGECNSCQSLLFADQTFADGYISRKQRGIIRLASGVEQRYLRPPSLRSVEWILVPANADAARSFLIDARISDSVDGDSDTEQEEEGHGEFMTSKGPRTHTLLQPVLIYRSFDSMVSFKVLAGGYDVFIATYLFDSEALSLSVASRSPTGNSPSWISRHPTNSSILYAVNEVANGAVQSFVINSDGSLSQAVSSAPSGGDNPAFAVALSTGAVAAMNYNTGDGRVIPTTNTGLAFNQNSPVIHFPIPNSPTSHPHMVLEHDGEILVTDLGEDMIWRLSPDASGSYSITGSIPSARGSGPRHMAIYDDRLFVLHELSSTLSVQAIPSAPNGTSTIISDVSIIPPNPPSGAAFAAGEILIPEPTDNFPTPYIYTSNRNTGVQDPRGDSIAIFELVNKGQPNETLQLVNQVYTGIDQIRGMEFGPSANGGEEFLIAAGVAGNAGTMVFRRTEGGRNMEKVATNLDIPTRTTFLWIE</sequence>
<dbReference type="InterPro" id="IPR006598">
    <property type="entry name" value="CAP10"/>
</dbReference>
<evidence type="ECO:0000256" key="2">
    <source>
        <dbReference type="ARBA" id="ARBA00004613"/>
    </source>
</evidence>
<protein>
    <recommendedName>
        <fullName evidence="5">pyranose dehydrogenase (acceptor)</fullName>
        <ecNumber evidence="5">1.1.99.29</ecNumber>
    </recommendedName>
</protein>
<evidence type="ECO:0000256" key="15">
    <source>
        <dbReference type="SAM" id="MobiDB-lite"/>
    </source>
</evidence>
<evidence type="ECO:0000256" key="12">
    <source>
        <dbReference type="ARBA" id="ARBA00034029"/>
    </source>
</evidence>
<comment type="similarity">
    <text evidence="3">Belongs to the GMC oxidoreductase family.</text>
</comment>
<evidence type="ECO:0000256" key="13">
    <source>
        <dbReference type="ARBA" id="ARBA00034050"/>
    </source>
</evidence>
<keyword evidence="19" id="KW-1185">Reference proteome</keyword>
<dbReference type="GO" id="GO:0005576">
    <property type="term" value="C:extracellular region"/>
    <property type="evidence" value="ECO:0007669"/>
    <property type="project" value="UniProtKB-SubCell"/>
</dbReference>
<dbReference type="Pfam" id="PF00732">
    <property type="entry name" value="GMC_oxred_N"/>
    <property type="match status" value="1"/>
</dbReference>
<dbReference type="Gene3D" id="2.130.10.10">
    <property type="entry name" value="YVTN repeat-like/Quinoprotein amine dehydrogenase"/>
    <property type="match status" value="1"/>
</dbReference>
<feature type="compositionally biased region" description="Acidic residues" evidence="15">
    <location>
        <begin position="1464"/>
        <end position="1476"/>
    </location>
</feature>
<evidence type="ECO:0000256" key="16">
    <source>
        <dbReference type="SAM" id="SignalP"/>
    </source>
</evidence>
<reference evidence="18" key="1">
    <citation type="submission" date="2022-07" db="EMBL/GenBank/DDBJ databases">
        <title>Genome Sequence of Leucocoprinus birnbaumii.</title>
        <authorList>
            <person name="Buettner E."/>
        </authorList>
    </citation>
    <scope>NUCLEOTIDE SEQUENCE</scope>
    <source>
        <strain evidence="18">VT141</strain>
    </source>
</reference>
<keyword evidence="16" id="KW-0732">Signal</keyword>
<evidence type="ECO:0000256" key="5">
    <source>
        <dbReference type="ARBA" id="ARBA00013177"/>
    </source>
</evidence>
<evidence type="ECO:0000256" key="11">
    <source>
        <dbReference type="ARBA" id="ARBA00034010"/>
    </source>
</evidence>
<comment type="subcellular location">
    <subcellularLocation>
        <location evidence="2">Secreted</location>
    </subcellularLocation>
</comment>
<keyword evidence="6" id="KW-0964">Secreted</keyword>
<gene>
    <name evidence="18" type="ORF">NP233_g1085</name>
</gene>
<dbReference type="EC" id="1.1.99.29" evidence="5"/>
<dbReference type="SUPFAM" id="SSF54373">
    <property type="entry name" value="FAD-linked reductases, C-terminal domain"/>
    <property type="match status" value="1"/>
</dbReference>
<dbReference type="Pfam" id="PF05199">
    <property type="entry name" value="GMC_oxred_C"/>
    <property type="match status" value="1"/>
</dbReference>
<comment type="function">
    <text evidence="9">Catalyzes the single-oxidation or sequential double oxidation reaction of carbohydrates primarily at carbon-2 and/or carbon-3 with the concomitant reduction of the flavin. The enzyme exhibits a broad sugar substrate specificity, oxidizing different aldopyranoses to the corresponding C-1, C-2, C-3 or C-1,2, C-2,3 and C-3,4 (di)dehydro sugars with substrate-specific regioselectivity. Accepts only a narrow range of electron acceptors such as substituted benzoquinones and complexed metal ions and reacts extremely slowly with O(2) as acceptor. May play a role in the natural recycling of plant matter by oxidizing all major monosaccharides in lignocellulose and by reducing quinone compounds or reactive radical species generated during lignin depolymerization.</text>
</comment>
<evidence type="ECO:0000313" key="19">
    <source>
        <dbReference type="Proteomes" id="UP001213000"/>
    </source>
</evidence>
<dbReference type="SUPFAM" id="SSF51004">
    <property type="entry name" value="C-terminal (heme d1) domain of cytochrome cd1-nitrite reductase"/>
    <property type="match status" value="1"/>
</dbReference>
<feature type="domain" description="Glucose-methanol-choline oxidoreductase N-terminal" evidence="17">
    <location>
        <begin position="300"/>
        <end position="314"/>
    </location>
</feature>
<dbReference type="PANTHER" id="PTHR11552:SF147">
    <property type="entry name" value="CHOLINE DEHYDROGENASE, MITOCHONDRIAL"/>
    <property type="match status" value="1"/>
</dbReference>
<dbReference type="EMBL" id="JANIEX010000036">
    <property type="protein sequence ID" value="KAJ3575468.1"/>
    <property type="molecule type" value="Genomic_DNA"/>
</dbReference>
<feature type="chain" id="PRO_5042066164" description="pyranose dehydrogenase (acceptor)" evidence="16">
    <location>
        <begin position="20"/>
        <end position="1862"/>
    </location>
</feature>
<dbReference type="InterPro" id="IPR000172">
    <property type="entry name" value="GMC_OxRdtase_N"/>
</dbReference>
<evidence type="ECO:0000313" key="18">
    <source>
        <dbReference type="EMBL" id="KAJ3575468.1"/>
    </source>
</evidence>
<evidence type="ECO:0000256" key="10">
    <source>
        <dbReference type="ARBA" id="ARBA00033986"/>
    </source>
</evidence>
<dbReference type="SMART" id="SM00672">
    <property type="entry name" value="CAP10"/>
    <property type="match status" value="1"/>
</dbReference>
<comment type="cofactor">
    <cofactor evidence="1">
        <name>FAD</name>
        <dbReference type="ChEBI" id="CHEBI:57692"/>
    </cofactor>
</comment>
<dbReference type="Proteomes" id="UP001213000">
    <property type="component" value="Unassembled WGS sequence"/>
</dbReference>
<comment type="catalytic activity">
    <reaction evidence="13">
        <text>a pyranoside + acceptor = a pyranosid-3-ulose + reduced acceptor.</text>
        <dbReference type="EC" id="1.1.99.29"/>
    </reaction>
</comment>
<dbReference type="SUPFAM" id="SSF51905">
    <property type="entry name" value="FAD/NAD(P)-binding domain"/>
    <property type="match status" value="1"/>
</dbReference>
<evidence type="ECO:0000256" key="8">
    <source>
        <dbReference type="ARBA" id="ARBA00022827"/>
    </source>
</evidence>
<dbReference type="InterPro" id="IPR036188">
    <property type="entry name" value="FAD/NAD-bd_sf"/>
</dbReference>
<dbReference type="Gene3D" id="3.50.50.60">
    <property type="entry name" value="FAD/NAD(P)-binding domain"/>
    <property type="match status" value="1"/>
</dbReference>
<evidence type="ECO:0000256" key="4">
    <source>
        <dbReference type="ARBA" id="ARBA00011245"/>
    </source>
</evidence>
<keyword evidence="7" id="KW-0285">Flavoprotein</keyword>
<name>A0AAD5W4N6_9AGAR</name>
<evidence type="ECO:0000256" key="3">
    <source>
        <dbReference type="ARBA" id="ARBA00010790"/>
    </source>
</evidence>
<dbReference type="InterPro" id="IPR015943">
    <property type="entry name" value="WD40/YVTN_repeat-like_dom_sf"/>
</dbReference>
<feature type="signal peptide" evidence="16">
    <location>
        <begin position="1"/>
        <end position="19"/>
    </location>
</feature>
<dbReference type="GO" id="GO:0050660">
    <property type="term" value="F:flavin adenine dinucleotide binding"/>
    <property type="evidence" value="ECO:0007669"/>
    <property type="project" value="InterPro"/>
</dbReference>
<dbReference type="Pfam" id="PF10282">
    <property type="entry name" value="Lactonase"/>
    <property type="match status" value="1"/>
</dbReference>
<evidence type="ECO:0000256" key="14">
    <source>
        <dbReference type="ARBA" id="ARBA00034059"/>
    </source>
</evidence>
<feature type="region of interest" description="Disordered" evidence="15">
    <location>
        <begin position="1463"/>
        <end position="1484"/>
    </location>
</feature>